<proteinExistence type="predicted"/>
<gene>
    <name evidence="2" type="ORF">SAMN05444921_12164</name>
</gene>
<feature type="region of interest" description="Disordered" evidence="1">
    <location>
        <begin position="111"/>
        <end position="188"/>
    </location>
</feature>
<dbReference type="GeneID" id="40832645"/>
<dbReference type="EMBL" id="FNHI01000021">
    <property type="protein sequence ID" value="SDN18601.1"/>
    <property type="molecule type" value="Genomic_DNA"/>
</dbReference>
<feature type="compositionally biased region" description="Low complexity" evidence="1">
    <location>
        <begin position="143"/>
        <end position="155"/>
    </location>
</feature>
<feature type="compositionally biased region" description="Polar residues" evidence="1">
    <location>
        <begin position="262"/>
        <end position="273"/>
    </location>
</feature>
<reference evidence="3" key="1">
    <citation type="submission" date="2016-10" db="EMBL/GenBank/DDBJ databases">
        <authorList>
            <person name="Varghese N."/>
            <person name="Submissions S."/>
        </authorList>
    </citation>
    <scope>NUCLEOTIDE SEQUENCE [LARGE SCALE GENOMIC DNA]</scope>
    <source>
        <strain evidence="3">CGMCC 4.7042</strain>
    </source>
</reference>
<evidence type="ECO:0000256" key="1">
    <source>
        <dbReference type="SAM" id="MobiDB-lite"/>
    </source>
</evidence>
<feature type="compositionally biased region" description="Basic and acidic residues" evidence="1">
    <location>
        <begin position="280"/>
        <end position="295"/>
    </location>
</feature>
<feature type="region of interest" description="Disordered" evidence="1">
    <location>
        <begin position="262"/>
        <end position="295"/>
    </location>
</feature>
<organism evidence="2 3">
    <name type="scientific">Streptomyces wuyuanensis</name>
    <dbReference type="NCBI Taxonomy" id="1196353"/>
    <lineage>
        <taxon>Bacteria</taxon>
        <taxon>Bacillati</taxon>
        <taxon>Actinomycetota</taxon>
        <taxon>Actinomycetes</taxon>
        <taxon>Kitasatosporales</taxon>
        <taxon>Streptomycetaceae</taxon>
        <taxon>Streptomyces</taxon>
    </lineage>
</organism>
<dbReference type="STRING" id="1196353.SAMN05444921_12164"/>
<keyword evidence="3" id="KW-1185">Reference proteome</keyword>
<evidence type="ECO:0000313" key="3">
    <source>
        <dbReference type="Proteomes" id="UP000199063"/>
    </source>
</evidence>
<name>A0A1G9ZCF7_9ACTN</name>
<sequence length="295" mass="32699">MAEKDKRTYVKVHDGLPDHPKIIEAGGEAGWLYICGLAYASRQLTDGVLPKRLVPRLTDGSKPEASASALVRVGLWHEGEHDCPTCPEAGADAYVIHDYLEHQRSAAEVADLRAKRSAAGQRGGKRSGESRRAASGAEANREASASAKAKQAGSKTEPETETETEEEQKTSRTPAESEDTPPRHDVERVCKHLASVIEKGGDKRPRITAKWRTDMRRLIDIDGVTPDHAIAAIDWAHADDFWNAHILTPAKLREKYPTLRRQATNQRRQQPAGPQTAPRDMSHMTEQERQRALNF</sequence>
<protein>
    <submittedName>
        <fullName evidence="2">Uncharacterized protein</fullName>
    </submittedName>
</protein>
<evidence type="ECO:0000313" key="2">
    <source>
        <dbReference type="EMBL" id="SDN18601.1"/>
    </source>
</evidence>
<dbReference type="Proteomes" id="UP000199063">
    <property type="component" value="Unassembled WGS sequence"/>
</dbReference>
<accession>A0A1G9ZCF7</accession>
<dbReference type="OrthoDB" id="3383452at2"/>
<dbReference type="AlphaFoldDB" id="A0A1G9ZCF7"/>
<dbReference type="RefSeq" id="WP_093659341.1">
    <property type="nucleotide sequence ID" value="NZ_FNHI01000021.1"/>
</dbReference>